<dbReference type="InterPro" id="IPR051922">
    <property type="entry name" value="Bact_Sporulation_Assoc"/>
</dbReference>
<accession>A0A424YCH4</accession>
<dbReference type="Proteomes" id="UP000285138">
    <property type="component" value="Unassembled WGS sequence"/>
</dbReference>
<dbReference type="InterPro" id="IPR007253">
    <property type="entry name" value="Cell_wall-bd_2"/>
</dbReference>
<dbReference type="PANTHER" id="PTHR30032:SF8">
    <property type="entry name" value="GERMINATION-SPECIFIC N-ACETYLMURAMOYL-L-ALANINE AMIDASE"/>
    <property type="match status" value="1"/>
</dbReference>
<feature type="chain" id="PRO_5019060176" evidence="2">
    <location>
        <begin position="35"/>
        <end position="751"/>
    </location>
</feature>
<gene>
    <name evidence="3" type="ORF">D5R97_08015</name>
</gene>
<evidence type="ECO:0000313" key="4">
    <source>
        <dbReference type="Proteomes" id="UP000285138"/>
    </source>
</evidence>
<comment type="caution">
    <text evidence="3">The sequence shown here is derived from an EMBL/GenBank/DDBJ whole genome shotgun (WGS) entry which is preliminary data.</text>
</comment>
<evidence type="ECO:0000313" key="3">
    <source>
        <dbReference type="EMBL" id="RQD74334.1"/>
    </source>
</evidence>
<dbReference type="EMBL" id="QZAA01000210">
    <property type="protein sequence ID" value="RQD74334.1"/>
    <property type="molecule type" value="Genomic_DNA"/>
</dbReference>
<dbReference type="Pfam" id="PF04122">
    <property type="entry name" value="CW_binding_2"/>
    <property type="match status" value="3"/>
</dbReference>
<dbReference type="PANTHER" id="PTHR30032">
    <property type="entry name" value="N-ACETYLMURAMOYL-L-ALANINE AMIDASE-RELATED"/>
    <property type="match status" value="1"/>
</dbReference>
<protein>
    <submittedName>
        <fullName evidence="3">Cell wall-binding repeat-containing protein</fullName>
    </submittedName>
</protein>
<evidence type="ECO:0000256" key="2">
    <source>
        <dbReference type="SAM" id="SignalP"/>
    </source>
</evidence>
<name>A0A424YCH4_9FIRM</name>
<feature type="signal peptide" evidence="2">
    <location>
        <begin position="1"/>
        <end position="34"/>
    </location>
</feature>
<dbReference type="AlphaFoldDB" id="A0A424YCH4"/>
<keyword evidence="2" id="KW-0732">Signal</keyword>
<dbReference type="Gene3D" id="3.40.50.12090">
    <property type="match status" value="2"/>
</dbReference>
<organism evidence="3 4">
    <name type="scientific">Candidatus Syntrophonatronum acetioxidans</name>
    <dbReference type="NCBI Taxonomy" id="1795816"/>
    <lineage>
        <taxon>Bacteria</taxon>
        <taxon>Bacillati</taxon>
        <taxon>Bacillota</taxon>
        <taxon>Clostridia</taxon>
        <taxon>Eubacteriales</taxon>
        <taxon>Syntrophomonadaceae</taxon>
        <taxon>Candidatus Syntrophonatronum</taxon>
    </lineage>
</organism>
<reference evidence="3 4" key="1">
    <citation type="submission" date="2018-08" db="EMBL/GenBank/DDBJ databases">
        <title>The metabolism and importance of syntrophic acetate oxidation coupled to methane or sulfide production in haloalkaline environments.</title>
        <authorList>
            <person name="Timmers P.H.A."/>
            <person name="Vavourakis C.D."/>
            <person name="Sorokin D.Y."/>
            <person name="Sinninghe Damste J.S."/>
            <person name="Muyzer G."/>
            <person name="Stams A.J.M."/>
            <person name="Plugge C.M."/>
        </authorList>
    </citation>
    <scope>NUCLEOTIDE SEQUENCE [LARGE SCALE GENOMIC DNA]</scope>
    <source>
        <strain evidence="3">MSAO_Bac1</strain>
    </source>
</reference>
<feature type="region of interest" description="Disordered" evidence="1">
    <location>
        <begin position="577"/>
        <end position="608"/>
    </location>
</feature>
<sequence length="751" mass="80835">MKGARKVKMKRPLSLMTLLALALALTLLAGTGFAADGQVERTWGADRYETSVEIAKERYPQGTDTLIIARGDAEGGYADGLAGSLLSEILDAPLLLTRPQSLPTSVQEAVRDLEARETVILGGTTAVSLQVEMALEELVGEGNVERIAGQDRYETAALIAEKALETGEMADHAFMVNGHAPADSLVAGAAAYRDKAPILLVGRDRIPGTTEEVIEELGLESLYLVGGTGVISQEVALDLEELAPVEKRLAGEDRYDTSVEFAREMFPDHYHFSLVRGEDASLADAVGVAVLGNPVLYVEKDQVPTSVYNYLNEILLPVSQVRVIGGPAAVGEGVIETLTSIIKAAQGVHFDEAGTYGPEPEEDPEIIEDYVTISAPGVTLRNTVIEGDLYITEGVGDGEVHLDNVTVEGDTYVYGGGPDSVLFEDSELGLVVVEDPQGKVRVIFENTKVEVKVEIRSGSLIVVEGDYEIEVSIETSQEVTLEGDFAEVFVNCPQARVTLAEGSTVEDLIIEEGAQGTELLVESGAQVKNLYINGEDSQIKGEGTIDYAEIEAPGAELEIVPEYFSIGEDIEAIIDGEEKSKEDEVLPPDPPVRPDPRPRPSPTPSPRINSATFMVGEEVVPVEGLPGLRGTIDLRDFDDLSYLVGGTITANRTGTIEITSLLDDQGENFLNLLPEGEARTQSVSSHREEELDLIGYLQEWGEMMDPQPGDPETGVSLYILREFFGESVTVEGDLAGRQVTLEINLGPHQDQ</sequence>
<proteinExistence type="predicted"/>
<evidence type="ECO:0000256" key="1">
    <source>
        <dbReference type="SAM" id="MobiDB-lite"/>
    </source>
</evidence>